<proteinExistence type="predicted"/>
<keyword evidence="3" id="KW-1185">Reference proteome</keyword>
<reference evidence="2 3" key="1">
    <citation type="submission" date="2019-03" db="EMBL/GenBank/DDBJ databases">
        <title>First draft genome of Liparis tanakae, snailfish: a comprehensive survey of snailfish specific genes.</title>
        <authorList>
            <person name="Kim W."/>
            <person name="Song I."/>
            <person name="Jeong J.-H."/>
            <person name="Kim D."/>
            <person name="Kim S."/>
            <person name="Ryu S."/>
            <person name="Song J.Y."/>
            <person name="Lee S.K."/>
        </authorList>
    </citation>
    <scope>NUCLEOTIDE SEQUENCE [LARGE SCALE GENOMIC DNA]</scope>
    <source>
        <tissue evidence="2">Muscle</tissue>
    </source>
</reference>
<comment type="caution">
    <text evidence="2">The sequence shown here is derived from an EMBL/GenBank/DDBJ whole genome shotgun (WGS) entry which is preliminary data.</text>
</comment>
<feature type="region of interest" description="Disordered" evidence="1">
    <location>
        <begin position="51"/>
        <end position="87"/>
    </location>
</feature>
<evidence type="ECO:0000256" key="1">
    <source>
        <dbReference type="SAM" id="MobiDB-lite"/>
    </source>
</evidence>
<protein>
    <submittedName>
        <fullName evidence="2">Uncharacterized protein</fullName>
    </submittedName>
</protein>
<name>A0A4Z2H5V9_9TELE</name>
<gene>
    <name evidence="2" type="ORF">EYF80_029226</name>
</gene>
<sequence>MKVQFPLPQFNLHPRHAVLTRAFIMTQQSDFLSPKLTASCSLNEMHASAEGFSGETDWASRQPGPARSDLTPPPRRPNCLSNLTLFA</sequence>
<evidence type="ECO:0000313" key="2">
    <source>
        <dbReference type="EMBL" id="TNN60625.1"/>
    </source>
</evidence>
<accession>A0A4Z2H5V9</accession>
<organism evidence="2 3">
    <name type="scientific">Liparis tanakae</name>
    <name type="common">Tanaka's snailfish</name>
    <dbReference type="NCBI Taxonomy" id="230148"/>
    <lineage>
        <taxon>Eukaryota</taxon>
        <taxon>Metazoa</taxon>
        <taxon>Chordata</taxon>
        <taxon>Craniata</taxon>
        <taxon>Vertebrata</taxon>
        <taxon>Euteleostomi</taxon>
        <taxon>Actinopterygii</taxon>
        <taxon>Neopterygii</taxon>
        <taxon>Teleostei</taxon>
        <taxon>Neoteleostei</taxon>
        <taxon>Acanthomorphata</taxon>
        <taxon>Eupercaria</taxon>
        <taxon>Perciformes</taxon>
        <taxon>Cottioidei</taxon>
        <taxon>Cottales</taxon>
        <taxon>Liparidae</taxon>
        <taxon>Liparis</taxon>
    </lineage>
</organism>
<dbReference type="EMBL" id="SRLO01000331">
    <property type="protein sequence ID" value="TNN60625.1"/>
    <property type="molecule type" value="Genomic_DNA"/>
</dbReference>
<dbReference type="Proteomes" id="UP000314294">
    <property type="component" value="Unassembled WGS sequence"/>
</dbReference>
<dbReference type="AlphaFoldDB" id="A0A4Z2H5V9"/>
<evidence type="ECO:0000313" key="3">
    <source>
        <dbReference type="Proteomes" id="UP000314294"/>
    </source>
</evidence>